<comment type="catalytic activity">
    <reaction evidence="5 6">
        <text>a 2'-deoxyribonucleoside 5'-diphosphate + [thioredoxin]-disulfide + H2O = a ribonucleoside 5'-diphosphate + [thioredoxin]-dithiol</text>
        <dbReference type="Rhea" id="RHEA:23252"/>
        <dbReference type="Rhea" id="RHEA-COMP:10698"/>
        <dbReference type="Rhea" id="RHEA-COMP:10700"/>
        <dbReference type="ChEBI" id="CHEBI:15377"/>
        <dbReference type="ChEBI" id="CHEBI:29950"/>
        <dbReference type="ChEBI" id="CHEBI:50058"/>
        <dbReference type="ChEBI" id="CHEBI:57930"/>
        <dbReference type="ChEBI" id="CHEBI:73316"/>
        <dbReference type="EC" id="1.17.4.1"/>
    </reaction>
</comment>
<dbReference type="SUPFAM" id="SSF51998">
    <property type="entry name" value="PFL-like glycyl radical enzymes"/>
    <property type="match status" value="1"/>
</dbReference>
<comment type="function">
    <text evidence="6">Provides the precursors necessary for DNA synthesis. Catalyzes the biosynthesis of deoxyribonucleotides from the corresponding ribonucleotides.</text>
</comment>
<dbReference type="EMBL" id="QLZR01000001">
    <property type="protein sequence ID" value="RAZ81232.1"/>
    <property type="molecule type" value="Genomic_DNA"/>
</dbReference>
<gene>
    <name evidence="8" type="ORF">DP120_02800</name>
</gene>
<evidence type="ECO:0000256" key="6">
    <source>
        <dbReference type="RuleBase" id="RU003410"/>
    </source>
</evidence>
<dbReference type="NCBIfam" id="NF006665">
    <property type="entry name" value="PRK09209.1"/>
    <property type="match status" value="1"/>
</dbReference>
<dbReference type="PROSITE" id="PS00089">
    <property type="entry name" value="RIBORED_LARGE"/>
    <property type="match status" value="1"/>
</dbReference>
<accession>A0A365L742</accession>
<evidence type="ECO:0000313" key="8">
    <source>
        <dbReference type="EMBL" id="RAZ81232.1"/>
    </source>
</evidence>
<evidence type="ECO:0000256" key="2">
    <source>
        <dbReference type="ARBA" id="ARBA00012274"/>
    </source>
</evidence>
<evidence type="ECO:0000256" key="5">
    <source>
        <dbReference type="ARBA" id="ARBA00047754"/>
    </source>
</evidence>
<dbReference type="PANTHER" id="PTHR11573">
    <property type="entry name" value="RIBONUCLEOSIDE-DIPHOSPHATE REDUCTASE LARGE CHAIN"/>
    <property type="match status" value="1"/>
</dbReference>
<dbReference type="InterPro" id="IPR013509">
    <property type="entry name" value="RNR_lsu_N"/>
</dbReference>
<dbReference type="NCBIfam" id="TIGR02506">
    <property type="entry name" value="NrdE_NrdA"/>
    <property type="match status" value="1"/>
</dbReference>
<dbReference type="PANTHER" id="PTHR11573:SF6">
    <property type="entry name" value="RIBONUCLEOSIDE-DIPHOSPHATE REDUCTASE LARGE SUBUNIT"/>
    <property type="match status" value="1"/>
</dbReference>
<dbReference type="InterPro" id="IPR008926">
    <property type="entry name" value="RNR_R1-su_N"/>
</dbReference>
<dbReference type="EC" id="1.17.4.1" evidence="2 6"/>
<keyword evidence="3 6" id="KW-0560">Oxidoreductase</keyword>
<evidence type="ECO:0000256" key="4">
    <source>
        <dbReference type="ARBA" id="ARBA00023116"/>
    </source>
</evidence>
<dbReference type="GO" id="GO:0005524">
    <property type="term" value="F:ATP binding"/>
    <property type="evidence" value="ECO:0007669"/>
    <property type="project" value="InterPro"/>
</dbReference>
<dbReference type="FunFam" id="3.20.70.20:FF:000014">
    <property type="entry name" value="Ribonucleoside-diphosphate reductase"/>
    <property type="match status" value="1"/>
</dbReference>
<protein>
    <recommendedName>
        <fullName evidence="2 6">Ribonucleoside-diphosphate reductase</fullName>
        <ecNumber evidence="2 6">1.17.4.1</ecNumber>
    </recommendedName>
</protein>
<sequence length="760" mass="86690">MKMGISTEMDAVEKALERAEQLHGLDTTALRNKIGELDGKIDTEQSMLYALNRISMDEPKWTFLAAELYCSELYRQAAASRGYESQEKYGDFYRLVEKLSRIGIYSNDLLTAYSEAEIRELGAVIEPERDQLFNYIGLFLLADRYLAKDYEGNLHELPQERFLIIAMALMQNEPADKRTELVREAYWAMSNLYMTVATPTLSNAGKSFGQLSSCFIDTVDDSLDGIYLNNWDIARLSKDGGGLGIYYGKVRALGSDIKKFKGNSSGVIPWIRLVNDTAVSVDQLGQRQGAVAVYLDVFHKDIMNGFLDLKTNNGDERRKAHDIFTGVSIPDLFMEKLKETDENGRSVGEWNTFCPHQVKQVMGWKDANGNALGLEDFYDDTDRAYFTEKYEEAVSNPLLPRKTYRAMDIMARIMVSQLETGTPYMFYRDEVNRQNPNKHLRGRGLTSIYCSNLCSEITQNMSATTIVKEFTDEDGNLVMVRKPGDFVVCNLSSINLPRAVKADVLERLVPIQMRMLDNVIDLNTISVGQAEATNKKYRAVGLGTFGWHHLLALEGIHWETDQAVEFADKLYEEIAYHSIRSSMELAKEKGSYREFEGSEWQTGEYFTRKGYEGEKWQELQQEIAENGVRNGWMMAVAPNSSTAKIGGSTDGIDPLYAVEYAEEKKNFKFKVTAPDLDHRTYDYYRRARHVLDQKWSIRQNAARQRHIDQAISFNLYVPHTVKAKELLELHLEAWQQGLKTTYYVRSTSQAEIEECEACQS</sequence>
<dbReference type="GO" id="GO:0009263">
    <property type="term" value="P:deoxyribonucleotide biosynthetic process"/>
    <property type="evidence" value="ECO:0007669"/>
    <property type="project" value="UniProtKB-KW"/>
</dbReference>
<dbReference type="Gene3D" id="3.20.70.20">
    <property type="match status" value="1"/>
</dbReference>
<evidence type="ECO:0000313" key="9">
    <source>
        <dbReference type="Proteomes" id="UP000251002"/>
    </source>
</evidence>
<dbReference type="InterPro" id="IPR000788">
    <property type="entry name" value="RNR_lg_C"/>
</dbReference>
<feature type="domain" description="Ribonucleotide reductase large subunit" evidence="7">
    <location>
        <begin position="616"/>
        <end position="638"/>
    </location>
</feature>
<keyword evidence="4 6" id="KW-0215">Deoxyribonucleotide synthesis</keyword>
<keyword evidence="9" id="KW-1185">Reference proteome</keyword>
<dbReference type="Proteomes" id="UP000251002">
    <property type="component" value="Unassembled WGS sequence"/>
</dbReference>
<dbReference type="SUPFAM" id="SSF48168">
    <property type="entry name" value="R1 subunit of ribonucleotide reductase, N-terminal domain"/>
    <property type="match status" value="1"/>
</dbReference>
<dbReference type="UniPathway" id="UPA00326"/>
<dbReference type="RefSeq" id="WP_112221655.1">
    <property type="nucleotide sequence ID" value="NZ_CP196859.1"/>
</dbReference>
<organism evidence="8 9">
    <name type="scientific">Planococcus halotolerans</name>
    <dbReference type="NCBI Taxonomy" id="2233542"/>
    <lineage>
        <taxon>Bacteria</taxon>
        <taxon>Bacillati</taxon>
        <taxon>Bacillota</taxon>
        <taxon>Bacilli</taxon>
        <taxon>Bacillales</taxon>
        <taxon>Caryophanaceae</taxon>
        <taxon>Planococcus</taxon>
    </lineage>
</organism>
<dbReference type="PRINTS" id="PR01183">
    <property type="entry name" value="RIBORDTASEM1"/>
</dbReference>
<proteinExistence type="inferred from homology"/>
<dbReference type="CDD" id="cd01679">
    <property type="entry name" value="RNR_I"/>
    <property type="match status" value="1"/>
</dbReference>
<evidence type="ECO:0000259" key="7">
    <source>
        <dbReference type="PROSITE" id="PS00089"/>
    </source>
</evidence>
<dbReference type="AlphaFoldDB" id="A0A365L742"/>
<dbReference type="GO" id="GO:0004748">
    <property type="term" value="F:ribonucleoside-diphosphate reductase activity, thioredoxin disulfide as acceptor"/>
    <property type="evidence" value="ECO:0007669"/>
    <property type="project" value="UniProtKB-EC"/>
</dbReference>
<dbReference type="InterPro" id="IPR039718">
    <property type="entry name" value="Rrm1"/>
</dbReference>
<comment type="similarity">
    <text evidence="1 6">Belongs to the ribonucleoside diphosphate reductase large chain family.</text>
</comment>
<dbReference type="Pfam" id="PF00317">
    <property type="entry name" value="Ribonuc_red_lgN"/>
    <property type="match status" value="1"/>
</dbReference>
<comment type="caution">
    <text evidence="8">The sequence shown here is derived from an EMBL/GenBank/DDBJ whole genome shotgun (WGS) entry which is preliminary data.</text>
</comment>
<name>A0A365L742_9BACL</name>
<dbReference type="Pfam" id="PF02867">
    <property type="entry name" value="Ribonuc_red_lgC"/>
    <property type="match status" value="1"/>
</dbReference>
<dbReference type="InterPro" id="IPR013346">
    <property type="entry name" value="NrdE_NrdA_C"/>
</dbReference>
<reference evidence="8 9" key="1">
    <citation type="submission" date="2018-06" db="EMBL/GenBank/DDBJ databases">
        <title>The draft genome sequences of strains SCU63 and S1.</title>
        <authorList>
            <person name="Gan L."/>
        </authorList>
    </citation>
    <scope>NUCLEOTIDE SEQUENCE [LARGE SCALE GENOMIC DNA]</scope>
    <source>
        <strain evidence="8 9">SCU63</strain>
    </source>
</reference>
<dbReference type="GO" id="GO:0005971">
    <property type="term" value="C:ribonucleoside-diphosphate reductase complex"/>
    <property type="evidence" value="ECO:0007669"/>
    <property type="project" value="TreeGrafter"/>
</dbReference>
<evidence type="ECO:0000256" key="3">
    <source>
        <dbReference type="ARBA" id="ARBA00023002"/>
    </source>
</evidence>
<evidence type="ECO:0000256" key="1">
    <source>
        <dbReference type="ARBA" id="ARBA00010406"/>
    </source>
</evidence>